<sequence>MAKDRISAPRAVGSVIVRNLPSAFQIAFKLADMERQWLTIVGPQLSASTRPNRLERGELIVACESPAAAQMIKLSAGTLLRRVKKLTGLELPGVRAVVSRLERPRQTPPAPSRRLRVSPEMIDEALNRVKATVKDPDTALSLARLEAAARARWGEGREEG</sequence>
<dbReference type="PANTHER" id="PTHR36456">
    <property type="entry name" value="UPF0232 PROTEIN SCO3875"/>
    <property type="match status" value="1"/>
</dbReference>
<evidence type="ECO:0000313" key="1">
    <source>
        <dbReference type="EMBL" id="MST55892.1"/>
    </source>
</evidence>
<dbReference type="Proteomes" id="UP000473699">
    <property type="component" value="Unassembled WGS sequence"/>
</dbReference>
<gene>
    <name evidence="1" type="ORF">FYJ74_07590</name>
</gene>
<dbReference type="AlphaFoldDB" id="A0A6L5YE82"/>
<keyword evidence="2" id="KW-1185">Reference proteome</keyword>
<name>A0A6L5YE82_9BACT</name>
<dbReference type="EMBL" id="VUNH01000007">
    <property type="protein sequence ID" value="MST55892.1"/>
    <property type="molecule type" value="Genomic_DNA"/>
</dbReference>
<dbReference type="InterPro" id="IPR007922">
    <property type="entry name" value="DciA-like"/>
</dbReference>
<dbReference type="PANTHER" id="PTHR36456:SF1">
    <property type="entry name" value="UPF0232 PROTEIN SCO3875"/>
    <property type="match status" value="1"/>
</dbReference>
<comment type="caution">
    <text evidence="1">The sequence shown here is derived from an EMBL/GenBank/DDBJ whole genome shotgun (WGS) entry which is preliminary data.</text>
</comment>
<organism evidence="1 2">
    <name type="scientific">Pyramidobacter porci</name>
    <dbReference type="NCBI Taxonomy" id="2605789"/>
    <lineage>
        <taxon>Bacteria</taxon>
        <taxon>Thermotogati</taxon>
        <taxon>Synergistota</taxon>
        <taxon>Synergistia</taxon>
        <taxon>Synergistales</taxon>
        <taxon>Dethiosulfovibrionaceae</taxon>
        <taxon>Pyramidobacter</taxon>
    </lineage>
</organism>
<dbReference type="Pfam" id="PF05258">
    <property type="entry name" value="DciA"/>
    <property type="match status" value="1"/>
</dbReference>
<protein>
    <submittedName>
        <fullName evidence="1">DUF721 domain-containing protein</fullName>
    </submittedName>
</protein>
<accession>A0A6L5YE82</accession>
<proteinExistence type="predicted"/>
<evidence type="ECO:0000313" key="2">
    <source>
        <dbReference type="Proteomes" id="UP000473699"/>
    </source>
</evidence>
<reference evidence="1 2" key="1">
    <citation type="submission" date="2019-08" db="EMBL/GenBank/DDBJ databases">
        <title>In-depth cultivation of the pig gut microbiome towards novel bacterial diversity and tailored functional studies.</title>
        <authorList>
            <person name="Wylensek D."/>
            <person name="Hitch T.C.A."/>
            <person name="Clavel T."/>
        </authorList>
    </citation>
    <scope>NUCLEOTIDE SEQUENCE [LARGE SCALE GENOMIC DNA]</scope>
    <source>
        <strain evidence="1 2">SM-530-WT-4B</strain>
    </source>
</reference>